<dbReference type="InterPro" id="IPR039420">
    <property type="entry name" value="WalR-like"/>
</dbReference>
<dbReference type="PRINTS" id="PR00038">
    <property type="entry name" value="HTHLUXR"/>
</dbReference>
<proteinExistence type="predicted"/>
<evidence type="ECO:0000259" key="4">
    <source>
        <dbReference type="PROSITE" id="PS50043"/>
    </source>
</evidence>
<dbReference type="EMBL" id="FTOI01000003">
    <property type="protein sequence ID" value="SIS60474.1"/>
    <property type="molecule type" value="Genomic_DNA"/>
</dbReference>
<dbReference type="InterPro" id="IPR016032">
    <property type="entry name" value="Sig_transdc_resp-reg_C-effctor"/>
</dbReference>
<dbReference type="PROSITE" id="PS50043">
    <property type="entry name" value="HTH_LUXR_2"/>
    <property type="match status" value="1"/>
</dbReference>
<dbReference type="STRING" id="713588.SAMN05421789_103179"/>
<name>A0A1N7KG87_9FLAO</name>
<gene>
    <name evidence="6" type="ORF">SAMN05421789_103179</name>
</gene>
<dbReference type="CDD" id="cd06170">
    <property type="entry name" value="LuxR_C_like"/>
    <property type="match status" value="1"/>
</dbReference>
<dbReference type="PROSITE" id="PS50110">
    <property type="entry name" value="RESPONSE_REGULATORY"/>
    <property type="match status" value="1"/>
</dbReference>
<dbReference type="GO" id="GO:0003677">
    <property type="term" value="F:DNA binding"/>
    <property type="evidence" value="ECO:0007669"/>
    <property type="project" value="UniProtKB-KW"/>
</dbReference>
<dbReference type="PANTHER" id="PTHR43214:SF17">
    <property type="entry name" value="TRANSCRIPTIONAL REGULATORY PROTEIN RCSB"/>
    <property type="match status" value="1"/>
</dbReference>
<dbReference type="SUPFAM" id="SSF46894">
    <property type="entry name" value="C-terminal effector domain of the bipartite response regulators"/>
    <property type="match status" value="1"/>
</dbReference>
<dbReference type="GO" id="GO:0006355">
    <property type="term" value="P:regulation of DNA-templated transcription"/>
    <property type="evidence" value="ECO:0007669"/>
    <property type="project" value="InterPro"/>
</dbReference>
<organism evidence="6 7">
    <name type="scientific">Kaistella chaponensis</name>
    <dbReference type="NCBI Taxonomy" id="713588"/>
    <lineage>
        <taxon>Bacteria</taxon>
        <taxon>Pseudomonadati</taxon>
        <taxon>Bacteroidota</taxon>
        <taxon>Flavobacteriia</taxon>
        <taxon>Flavobacteriales</taxon>
        <taxon>Weeksellaceae</taxon>
        <taxon>Chryseobacterium group</taxon>
        <taxon>Kaistella</taxon>
    </lineage>
</organism>
<dbReference type="Proteomes" id="UP000185839">
    <property type="component" value="Unassembled WGS sequence"/>
</dbReference>
<dbReference type="Pfam" id="PF00196">
    <property type="entry name" value="GerE"/>
    <property type="match status" value="1"/>
</dbReference>
<evidence type="ECO:0000313" key="6">
    <source>
        <dbReference type="EMBL" id="SIS60474.1"/>
    </source>
</evidence>
<feature type="domain" description="HTH luxR-type" evidence="4">
    <location>
        <begin position="147"/>
        <end position="212"/>
    </location>
</feature>
<dbReference type="Gene3D" id="3.40.50.2300">
    <property type="match status" value="1"/>
</dbReference>
<dbReference type="PANTHER" id="PTHR43214">
    <property type="entry name" value="TWO-COMPONENT RESPONSE REGULATOR"/>
    <property type="match status" value="1"/>
</dbReference>
<dbReference type="InterPro" id="IPR011006">
    <property type="entry name" value="CheY-like_superfamily"/>
</dbReference>
<keyword evidence="7" id="KW-1185">Reference proteome</keyword>
<evidence type="ECO:0000256" key="1">
    <source>
        <dbReference type="ARBA" id="ARBA00022553"/>
    </source>
</evidence>
<keyword evidence="2" id="KW-0238">DNA-binding</keyword>
<dbReference type="Pfam" id="PF00072">
    <property type="entry name" value="Response_reg"/>
    <property type="match status" value="1"/>
</dbReference>
<dbReference type="InterPro" id="IPR001789">
    <property type="entry name" value="Sig_transdc_resp-reg_receiver"/>
</dbReference>
<dbReference type="InterPro" id="IPR058245">
    <property type="entry name" value="NreC/VraR/RcsB-like_REC"/>
</dbReference>
<feature type="domain" description="Response regulatory" evidence="5">
    <location>
        <begin position="6"/>
        <end position="125"/>
    </location>
</feature>
<accession>A0A1N7KG87</accession>
<dbReference type="InterPro" id="IPR000792">
    <property type="entry name" value="Tscrpt_reg_LuxR_C"/>
</dbReference>
<dbReference type="GO" id="GO:0000160">
    <property type="term" value="P:phosphorelay signal transduction system"/>
    <property type="evidence" value="ECO:0007669"/>
    <property type="project" value="InterPro"/>
</dbReference>
<dbReference type="RefSeq" id="WP_076385808.1">
    <property type="nucleotide sequence ID" value="NZ_FTOI01000003.1"/>
</dbReference>
<evidence type="ECO:0000256" key="3">
    <source>
        <dbReference type="PROSITE-ProRule" id="PRU00169"/>
    </source>
</evidence>
<dbReference type="SUPFAM" id="SSF52172">
    <property type="entry name" value="CheY-like"/>
    <property type="match status" value="1"/>
</dbReference>
<sequence length="217" mass="24971">MENTLDIVIIDDHNIIIEGLEMLLGFEKNVKILKTYNDAYDFLGDLRGQKLMPKILLVDLMMPTINGLEASKIIKKEFPEIKIIVLSMNCEPKVIYELIEKIGVEGYLSKKINRTELYSALNDVSKGYIHLSEEALQALNCFREKIIAYPEIKLSCREKEIVDLMINGFSNKEIAAKLFISENTVETHRKNIYRKTEAHSITKLIQMVHDLNLLETI</sequence>
<dbReference type="CDD" id="cd17535">
    <property type="entry name" value="REC_NarL-like"/>
    <property type="match status" value="1"/>
</dbReference>
<reference evidence="7" key="1">
    <citation type="submission" date="2017-01" db="EMBL/GenBank/DDBJ databases">
        <authorList>
            <person name="Varghese N."/>
            <person name="Submissions S."/>
        </authorList>
    </citation>
    <scope>NUCLEOTIDE SEQUENCE [LARGE SCALE GENOMIC DNA]</scope>
    <source>
        <strain evidence="7">DSM 23145</strain>
    </source>
</reference>
<dbReference type="SMART" id="SM00448">
    <property type="entry name" value="REC"/>
    <property type="match status" value="1"/>
</dbReference>
<dbReference type="SMART" id="SM00421">
    <property type="entry name" value="HTH_LUXR"/>
    <property type="match status" value="1"/>
</dbReference>
<keyword evidence="1 3" id="KW-0597">Phosphoprotein</keyword>
<evidence type="ECO:0000259" key="5">
    <source>
        <dbReference type="PROSITE" id="PS50110"/>
    </source>
</evidence>
<evidence type="ECO:0000313" key="7">
    <source>
        <dbReference type="Proteomes" id="UP000185839"/>
    </source>
</evidence>
<protein>
    <submittedName>
        <fullName evidence="6">Two component transcriptional regulator, LuxR family</fullName>
    </submittedName>
</protein>
<evidence type="ECO:0000256" key="2">
    <source>
        <dbReference type="ARBA" id="ARBA00023125"/>
    </source>
</evidence>
<dbReference type="PROSITE" id="PS00622">
    <property type="entry name" value="HTH_LUXR_1"/>
    <property type="match status" value="1"/>
</dbReference>
<feature type="modified residue" description="4-aspartylphosphate" evidence="3">
    <location>
        <position position="59"/>
    </location>
</feature>
<dbReference type="OrthoDB" id="9797341at2"/>
<dbReference type="AlphaFoldDB" id="A0A1N7KG87"/>